<name>A0ACC2F3F9_DALPE</name>
<reference evidence="1" key="1">
    <citation type="submission" date="2021-05" db="EMBL/GenBank/DDBJ databases">
        <authorList>
            <person name="Pan Q."/>
            <person name="Jouanno E."/>
            <person name="Zahm M."/>
            <person name="Klopp C."/>
            <person name="Cabau C."/>
            <person name="Louis A."/>
            <person name="Berthelot C."/>
            <person name="Parey E."/>
            <person name="Roest Crollius H."/>
            <person name="Montfort J."/>
            <person name="Robinson-Rechavi M."/>
            <person name="Bouchez O."/>
            <person name="Lampietro C."/>
            <person name="Lopez Roques C."/>
            <person name="Donnadieu C."/>
            <person name="Postlethwait J."/>
            <person name="Bobe J."/>
            <person name="Dillon D."/>
            <person name="Chandos A."/>
            <person name="von Hippel F."/>
            <person name="Guiguen Y."/>
        </authorList>
    </citation>
    <scope>NUCLEOTIDE SEQUENCE</scope>
    <source>
        <strain evidence="1">YG-Jan2019</strain>
    </source>
</reference>
<accession>A0ACC2F3F9</accession>
<evidence type="ECO:0000313" key="1">
    <source>
        <dbReference type="EMBL" id="KAJ7985839.1"/>
    </source>
</evidence>
<gene>
    <name evidence="1" type="ORF">DPEC_G00344640</name>
</gene>
<sequence>MREEFPKHGSGRVRKTEKTSCPNSVLGPSLWKAVVFKTSMLSGLIENNTVCECPSLLPDAPGRSVNGVAQSATATVSCDDHAPSAILFNHSIVQVPRQTITKRWSQKEQQAPDGREGGVVRGLNALGGVIKLLYQGGVDEESDKTLTNGLAFRRGDRAGQGPGWGVLGTRVHVGLSLYHHGTRLALINGPWRRHVGLSAVT</sequence>
<organism evidence="1 2">
    <name type="scientific">Dallia pectoralis</name>
    <name type="common">Alaska blackfish</name>
    <dbReference type="NCBI Taxonomy" id="75939"/>
    <lineage>
        <taxon>Eukaryota</taxon>
        <taxon>Metazoa</taxon>
        <taxon>Chordata</taxon>
        <taxon>Craniata</taxon>
        <taxon>Vertebrata</taxon>
        <taxon>Euteleostomi</taxon>
        <taxon>Actinopterygii</taxon>
        <taxon>Neopterygii</taxon>
        <taxon>Teleostei</taxon>
        <taxon>Protacanthopterygii</taxon>
        <taxon>Esociformes</taxon>
        <taxon>Umbridae</taxon>
        <taxon>Dallia</taxon>
    </lineage>
</organism>
<proteinExistence type="predicted"/>
<protein>
    <submittedName>
        <fullName evidence="1">Uncharacterized protein</fullName>
    </submittedName>
</protein>
<evidence type="ECO:0000313" key="2">
    <source>
        <dbReference type="Proteomes" id="UP001157502"/>
    </source>
</evidence>
<dbReference type="EMBL" id="CM055762">
    <property type="protein sequence ID" value="KAJ7985839.1"/>
    <property type="molecule type" value="Genomic_DNA"/>
</dbReference>
<dbReference type="Proteomes" id="UP001157502">
    <property type="component" value="Chromosome 35"/>
</dbReference>
<keyword evidence="2" id="KW-1185">Reference proteome</keyword>
<comment type="caution">
    <text evidence="1">The sequence shown here is derived from an EMBL/GenBank/DDBJ whole genome shotgun (WGS) entry which is preliminary data.</text>
</comment>